<feature type="DNA-binding region" description="OmpR/PhoB-type" evidence="3">
    <location>
        <begin position="127"/>
        <end position="228"/>
    </location>
</feature>
<dbReference type="GO" id="GO:0005829">
    <property type="term" value="C:cytosol"/>
    <property type="evidence" value="ECO:0007669"/>
    <property type="project" value="TreeGrafter"/>
</dbReference>
<dbReference type="SUPFAM" id="SSF52172">
    <property type="entry name" value="CheY-like"/>
    <property type="match status" value="1"/>
</dbReference>
<dbReference type="GO" id="GO:0000976">
    <property type="term" value="F:transcription cis-regulatory region binding"/>
    <property type="evidence" value="ECO:0007669"/>
    <property type="project" value="TreeGrafter"/>
</dbReference>
<protein>
    <submittedName>
        <fullName evidence="6">Two-component system catabolic regulation response regulator CreB</fullName>
    </submittedName>
</protein>
<dbReference type="InterPro" id="IPR039420">
    <property type="entry name" value="WalR-like"/>
</dbReference>
<dbReference type="CDD" id="cd17574">
    <property type="entry name" value="REC_OmpR"/>
    <property type="match status" value="1"/>
</dbReference>
<feature type="domain" description="Response regulatory" evidence="4">
    <location>
        <begin position="4"/>
        <end position="117"/>
    </location>
</feature>
<dbReference type="NCBIfam" id="NF008296">
    <property type="entry name" value="PRK11083.1"/>
    <property type="match status" value="1"/>
</dbReference>
<dbReference type="Pfam" id="PF00486">
    <property type="entry name" value="Trans_reg_C"/>
    <property type="match status" value="1"/>
</dbReference>
<proteinExistence type="predicted"/>
<dbReference type="InterPro" id="IPR016032">
    <property type="entry name" value="Sig_transdc_resp-reg_C-effctor"/>
</dbReference>
<dbReference type="InterPro" id="IPR001867">
    <property type="entry name" value="OmpR/PhoB-type_DNA-bd"/>
</dbReference>
<organism evidence="6 7">
    <name type="scientific">Agitococcus lubricus</name>
    <dbReference type="NCBI Taxonomy" id="1077255"/>
    <lineage>
        <taxon>Bacteria</taxon>
        <taxon>Pseudomonadati</taxon>
        <taxon>Pseudomonadota</taxon>
        <taxon>Gammaproteobacteria</taxon>
        <taxon>Moraxellales</taxon>
        <taxon>Moraxellaceae</taxon>
        <taxon>Agitococcus</taxon>
    </lineage>
</organism>
<comment type="caution">
    <text evidence="6">The sequence shown here is derived from an EMBL/GenBank/DDBJ whole genome shotgun (WGS) entry which is preliminary data.</text>
</comment>
<dbReference type="CDD" id="cd00383">
    <property type="entry name" value="trans_reg_C"/>
    <property type="match status" value="1"/>
</dbReference>
<dbReference type="PANTHER" id="PTHR48111">
    <property type="entry name" value="REGULATOR OF RPOS"/>
    <property type="match status" value="1"/>
</dbReference>
<name>A0A2T5IZB3_9GAMM</name>
<dbReference type="Pfam" id="PF00072">
    <property type="entry name" value="Response_reg"/>
    <property type="match status" value="1"/>
</dbReference>
<evidence type="ECO:0000313" key="7">
    <source>
        <dbReference type="Proteomes" id="UP000244223"/>
    </source>
</evidence>
<dbReference type="InterPro" id="IPR036388">
    <property type="entry name" value="WH-like_DNA-bd_sf"/>
</dbReference>
<dbReference type="SMART" id="SM00448">
    <property type="entry name" value="REC"/>
    <property type="match status" value="1"/>
</dbReference>
<dbReference type="AlphaFoldDB" id="A0A2T5IZB3"/>
<dbReference type="SUPFAM" id="SSF46894">
    <property type="entry name" value="C-terminal effector domain of the bipartite response regulators"/>
    <property type="match status" value="1"/>
</dbReference>
<dbReference type="RefSeq" id="WP_239987018.1">
    <property type="nucleotide sequence ID" value="NZ_QAON01000007.1"/>
</dbReference>
<keyword evidence="1 3" id="KW-0238">DNA-binding</keyword>
<evidence type="ECO:0000256" key="2">
    <source>
        <dbReference type="PROSITE-ProRule" id="PRU00169"/>
    </source>
</evidence>
<dbReference type="GO" id="GO:0000156">
    <property type="term" value="F:phosphorelay response regulator activity"/>
    <property type="evidence" value="ECO:0007669"/>
    <property type="project" value="TreeGrafter"/>
</dbReference>
<gene>
    <name evidence="6" type="ORF">C8N29_10729</name>
</gene>
<dbReference type="PROSITE" id="PS50110">
    <property type="entry name" value="RESPONSE_REGULATORY"/>
    <property type="match status" value="1"/>
</dbReference>
<dbReference type="EMBL" id="QAON01000007">
    <property type="protein sequence ID" value="PTQ89301.1"/>
    <property type="molecule type" value="Genomic_DNA"/>
</dbReference>
<keyword evidence="2" id="KW-0597">Phosphoprotein</keyword>
<evidence type="ECO:0000259" key="5">
    <source>
        <dbReference type="PROSITE" id="PS51755"/>
    </source>
</evidence>
<evidence type="ECO:0000256" key="1">
    <source>
        <dbReference type="ARBA" id="ARBA00023125"/>
    </source>
</evidence>
<dbReference type="GO" id="GO:0032993">
    <property type="term" value="C:protein-DNA complex"/>
    <property type="evidence" value="ECO:0007669"/>
    <property type="project" value="TreeGrafter"/>
</dbReference>
<feature type="modified residue" description="4-aspartylphosphate" evidence="2">
    <location>
        <position position="53"/>
    </location>
</feature>
<accession>A0A2T5IZB3</accession>
<dbReference type="PANTHER" id="PTHR48111:SF6">
    <property type="entry name" value="TRANSCRIPTIONAL REGULATORY PROTEIN CREB"/>
    <property type="match status" value="1"/>
</dbReference>
<evidence type="ECO:0000313" key="6">
    <source>
        <dbReference type="EMBL" id="PTQ89301.1"/>
    </source>
</evidence>
<dbReference type="Gene3D" id="3.40.50.2300">
    <property type="match status" value="1"/>
</dbReference>
<sequence>MFKHILLVEDDEAIAQPLIYTLEREGWQVVWSPLASHVMPLLAQHEIDFIILDVGLPDGNGFDVCRQIRQHYNTPLLFLTARNEEVERIIGLEIGADDYCAKPFSPRELISRIRVIWRRVAEKVITPPIVSNSTPQVWLYQPEKMQIHYYGQALNLTRYEYRLLEVLIRQPERVLSRQQLMQAAWEYPDHSLERTIDTHIKALRHKLKMIHDEDVIVTHRGVGYSLIKK</sequence>
<dbReference type="Gene3D" id="1.10.10.10">
    <property type="entry name" value="Winged helix-like DNA-binding domain superfamily/Winged helix DNA-binding domain"/>
    <property type="match status" value="1"/>
</dbReference>
<feature type="domain" description="OmpR/PhoB-type" evidence="5">
    <location>
        <begin position="127"/>
        <end position="228"/>
    </location>
</feature>
<dbReference type="Proteomes" id="UP000244223">
    <property type="component" value="Unassembled WGS sequence"/>
</dbReference>
<evidence type="ECO:0000259" key="4">
    <source>
        <dbReference type="PROSITE" id="PS50110"/>
    </source>
</evidence>
<keyword evidence="7" id="KW-1185">Reference proteome</keyword>
<dbReference type="GO" id="GO:0006355">
    <property type="term" value="P:regulation of DNA-templated transcription"/>
    <property type="evidence" value="ECO:0007669"/>
    <property type="project" value="InterPro"/>
</dbReference>
<dbReference type="InterPro" id="IPR011006">
    <property type="entry name" value="CheY-like_superfamily"/>
</dbReference>
<reference evidence="6 7" key="1">
    <citation type="submission" date="2018-04" db="EMBL/GenBank/DDBJ databases">
        <title>Genomic Encyclopedia of Archaeal and Bacterial Type Strains, Phase II (KMG-II): from individual species to whole genera.</title>
        <authorList>
            <person name="Goeker M."/>
        </authorList>
    </citation>
    <scope>NUCLEOTIDE SEQUENCE [LARGE SCALE GENOMIC DNA]</scope>
    <source>
        <strain evidence="6 7">DSM 5822</strain>
    </source>
</reference>
<evidence type="ECO:0000256" key="3">
    <source>
        <dbReference type="PROSITE-ProRule" id="PRU01091"/>
    </source>
</evidence>
<dbReference type="InterPro" id="IPR001789">
    <property type="entry name" value="Sig_transdc_resp-reg_receiver"/>
</dbReference>
<dbReference type="PROSITE" id="PS51755">
    <property type="entry name" value="OMPR_PHOB"/>
    <property type="match status" value="1"/>
</dbReference>
<dbReference type="Gene3D" id="6.10.250.690">
    <property type="match status" value="1"/>
</dbReference>
<dbReference type="SMART" id="SM00862">
    <property type="entry name" value="Trans_reg_C"/>
    <property type="match status" value="1"/>
</dbReference>